<dbReference type="KEGG" id="oac:Oscil6304_3088"/>
<name>K9TKJ5_9CYAN</name>
<dbReference type="AlphaFoldDB" id="K9TKJ5"/>
<proteinExistence type="predicted"/>
<dbReference type="EMBL" id="CP003607">
    <property type="protein sequence ID" value="AFY82671.1"/>
    <property type="molecule type" value="Genomic_DNA"/>
</dbReference>
<evidence type="ECO:0000313" key="1">
    <source>
        <dbReference type="EMBL" id="AFY82671.1"/>
    </source>
</evidence>
<dbReference type="InParanoid" id="K9TKJ5"/>
<protein>
    <submittedName>
        <fullName evidence="1">Uncharacterized protein</fullName>
    </submittedName>
</protein>
<accession>K9TKJ5</accession>
<dbReference type="OrthoDB" id="8901716at2"/>
<dbReference type="HOGENOM" id="CLU_2233780_0_0_3"/>
<dbReference type="RefSeq" id="WP_015149305.1">
    <property type="nucleotide sequence ID" value="NC_019693.1"/>
</dbReference>
<organism evidence="1 2">
    <name type="scientific">Oscillatoria acuminata PCC 6304</name>
    <dbReference type="NCBI Taxonomy" id="56110"/>
    <lineage>
        <taxon>Bacteria</taxon>
        <taxon>Bacillati</taxon>
        <taxon>Cyanobacteriota</taxon>
        <taxon>Cyanophyceae</taxon>
        <taxon>Oscillatoriophycideae</taxon>
        <taxon>Oscillatoriales</taxon>
        <taxon>Oscillatoriaceae</taxon>
        <taxon>Oscillatoria</taxon>
    </lineage>
</organism>
<evidence type="ECO:0000313" key="2">
    <source>
        <dbReference type="Proteomes" id="UP000010367"/>
    </source>
</evidence>
<dbReference type="Proteomes" id="UP000010367">
    <property type="component" value="Chromosome"/>
</dbReference>
<gene>
    <name evidence="1" type="ORF">Oscil6304_3088</name>
</gene>
<sequence length="105" mass="11525">MADMVEKAQTSIDTPELQEILKKLSEYGLGVFMPHMHDPTTGNFAPLPPGIVSVEDNLQVSFLNASDPKIAQALPVGWIWDNGTQSVMNCVRCIEYSGRHGKSSH</sequence>
<keyword evidence="2" id="KW-1185">Reference proteome</keyword>
<reference evidence="1 2" key="1">
    <citation type="submission" date="2012-06" db="EMBL/GenBank/DDBJ databases">
        <title>Finished chromosome of genome of Oscillatoria acuminata PCC 6304.</title>
        <authorList>
            <consortium name="US DOE Joint Genome Institute"/>
            <person name="Gugger M."/>
            <person name="Coursin T."/>
            <person name="Rippka R."/>
            <person name="Tandeau De Marsac N."/>
            <person name="Huntemann M."/>
            <person name="Wei C.-L."/>
            <person name="Han J."/>
            <person name="Detter J.C."/>
            <person name="Han C."/>
            <person name="Tapia R."/>
            <person name="Davenport K."/>
            <person name="Daligault H."/>
            <person name="Erkkila T."/>
            <person name="Gu W."/>
            <person name="Munk A.C.C."/>
            <person name="Teshima H."/>
            <person name="Xu Y."/>
            <person name="Chain P."/>
            <person name="Chen A."/>
            <person name="Krypides N."/>
            <person name="Mavromatis K."/>
            <person name="Markowitz V."/>
            <person name="Szeto E."/>
            <person name="Ivanova N."/>
            <person name="Mikhailova N."/>
            <person name="Ovchinnikova G."/>
            <person name="Pagani I."/>
            <person name="Pati A."/>
            <person name="Goodwin L."/>
            <person name="Peters L."/>
            <person name="Pitluck S."/>
            <person name="Woyke T."/>
            <person name="Kerfeld C."/>
        </authorList>
    </citation>
    <scope>NUCLEOTIDE SEQUENCE [LARGE SCALE GENOMIC DNA]</scope>
    <source>
        <strain evidence="1 2">PCC 6304</strain>
    </source>
</reference>